<organism evidence="2 3">
    <name type="scientific">Terrisporobacter hibernicus</name>
    <dbReference type="NCBI Taxonomy" id="2813371"/>
    <lineage>
        <taxon>Bacteria</taxon>
        <taxon>Bacillati</taxon>
        <taxon>Bacillota</taxon>
        <taxon>Clostridia</taxon>
        <taxon>Peptostreptococcales</taxon>
        <taxon>Peptostreptococcaceae</taxon>
        <taxon>Terrisporobacter</taxon>
    </lineage>
</organism>
<reference evidence="2 3" key="1">
    <citation type="journal article" date="2023" name="Int. J. Syst. Evol. Microbiol.">
        <title>Terrisporobacter hibernicus sp. nov., isolated from bovine faeces in Northern Ireland.</title>
        <authorList>
            <person name="Mitchell M."/>
            <person name="Nguyen S.V."/>
            <person name="Connor M."/>
            <person name="Fairley D.J."/>
            <person name="Donoghue O."/>
            <person name="Marshall H."/>
            <person name="Koolman L."/>
            <person name="McMullan G."/>
            <person name="Schaffer K.E."/>
            <person name="McGrath J.W."/>
            <person name="Fanning S."/>
        </authorList>
    </citation>
    <scope>NUCLEOTIDE SEQUENCE [LARGE SCALE GENOMIC DNA]</scope>
    <source>
        <strain evidence="2 3">MCA3</strain>
    </source>
</reference>
<keyword evidence="1" id="KW-0472">Membrane</keyword>
<evidence type="ECO:0000313" key="3">
    <source>
        <dbReference type="Proteomes" id="UP001198983"/>
    </source>
</evidence>
<dbReference type="KEGG" id="tem:JW646_02235"/>
<gene>
    <name evidence="2" type="ORF">JW646_02235</name>
</gene>
<accession>A0AAX2ZG30</accession>
<feature type="transmembrane region" description="Helical" evidence="1">
    <location>
        <begin position="12"/>
        <end position="31"/>
    </location>
</feature>
<evidence type="ECO:0000313" key="2">
    <source>
        <dbReference type="EMBL" id="UEL48293.1"/>
    </source>
</evidence>
<evidence type="ECO:0000256" key="1">
    <source>
        <dbReference type="SAM" id="Phobius"/>
    </source>
</evidence>
<name>A0AAX2ZG30_9FIRM</name>
<keyword evidence="1" id="KW-0812">Transmembrane</keyword>
<dbReference type="EMBL" id="CP081135">
    <property type="protein sequence ID" value="UEL48293.1"/>
    <property type="molecule type" value="Genomic_DNA"/>
</dbReference>
<dbReference type="RefSeq" id="WP_228416425.1">
    <property type="nucleotide sequence ID" value="NZ_CP081135.1"/>
</dbReference>
<protein>
    <submittedName>
        <fullName evidence="2">Uncharacterized protein</fullName>
    </submittedName>
</protein>
<dbReference type="Proteomes" id="UP001198983">
    <property type="component" value="Chromosome"/>
</dbReference>
<keyword evidence="3" id="KW-1185">Reference proteome</keyword>
<dbReference type="AlphaFoldDB" id="A0AAX2ZG30"/>
<keyword evidence="1" id="KW-1133">Transmembrane helix</keyword>
<proteinExistence type="predicted"/>
<sequence length="182" mass="21025">MNFPVLTVSDKISILGSVITIIGMIISLICAKNSKNNKDETEKYYIKAKDITKFANIKESYHECKNLTDKFSELLKLSNIDKKDLRGANFTILVKEMAIEVDNSLKKIRQLISCEQWEEIDILLKQDVNVQTYINSLITGTEVCEDEFKFKDVEKLCNCKEKANQIHDKLKEQSEKLEQKLK</sequence>